<sequence length="570" mass="61511">MKQILRLLRWRFIIGCVLGVGLTARSAPHSILDLQTASSTQSMVLRGAGGKQGLLELTNLNPVINSGFLLTVLEPGGSDRQYYHLENSAPATQHLALKVDTPGQLIVLASGLTQSCRLWPGDILALARRSGLPFAPVCGHQLYLRNPVRGSGTALEASTQFLRDHVWHGEKIINLVRQHFYQDEFAEYTRPVPSSTLPGNAVASIGIPAAEVSLTKAALNVEATGLGIDVGVHGGLRQGTWYSASGLDGVYVSMTQPGALMERPYRSNGVTLALDDVESSALSYLVAFDLSLFEVGFALGTDHPRLEWSARVPLTQRDAQLSGPDGIGSAVPLVRPGMVSPALQPRVVATFTGGFKREHGAFRYGPLASVQQGSHYGFVEQGIVYSRLVPDLSTLYVLSDGQVGMKTWSVNDAELKLRVRHARQNGVPLLERNPAGGVGLPGALVGAWGPGNWSGSVDEKLRTLRAGACLIEQPSHRYLVYGYFSTATPSAMARVFQAYGCSYAMHLDMNALEHTYLALLLRTGQGLQMEHLMSGMAQLDPVPGSGQGPRFLGFPSNRDFFYILKRGVEQ</sequence>
<dbReference type="OrthoDB" id="6679728at2"/>
<gene>
    <name evidence="1" type="ORF">DIC66_21620</name>
</gene>
<organism evidence="1 2">
    <name type="scientific">Rhodoferax lacus</name>
    <dbReference type="NCBI Taxonomy" id="2184758"/>
    <lineage>
        <taxon>Bacteria</taxon>
        <taxon>Pseudomonadati</taxon>
        <taxon>Pseudomonadota</taxon>
        <taxon>Betaproteobacteria</taxon>
        <taxon>Burkholderiales</taxon>
        <taxon>Comamonadaceae</taxon>
        <taxon>Rhodoferax</taxon>
    </lineage>
</organism>
<dbReference type="Proteomes" id="UP000260665">
    <property type="component" value="Unassembled WGS sequence"/>
</dbReference>
<dbReference type="RefSeq" id="WP_117180264.1">
    <property type="nucleotide sequence ID" value="NZ_QFZK01000030.1"/>
</dbReference>
<proteinExistence type="predicted"/>
<evidence type="ECO:0008006" key="3">
    <source>
        <dbReference type="Google" id="ProtNLM"/>
    </source>
</evidence>
<protein>
    <recommendedName>
        <fullName evidence="3">Phosphodiester glycosidase domain-containing protein</fullName>
    </recommendedName>
</protein>
<dbReference type="AlphaFoldDB" id="A0A3E1R654"/>
<name>A0A3E1R654_9BURK</name>
<reference evidence="1 2" key="1">
    <citation type="submission" date="2018-05" db="EMBL/GenBank/DDBJ databases">
        <title>Rhodoferax soyangensis sp.nov., isolated from an oligotrophic freshwater lake.</title>
        <authorList>
            <person name="Park M."/>
        </authorList>
    </citation>
    <scope>NUCLEOTIDE SEQUENCE [LARGE SCALE GENOMIC DNA]</scope>
    <source>
        <strain evidence="1 2">IMCC26218</strain>
    </source>
</reference>
<evidence type="ECO:0000313" key="1">
    <source>
        <dbReference type="EMBL" id="RFO94814.1"/>
    </source>
</evidence>
<comment type="caution">
    <text evidence="1">The sequence shown here is derived from an EMBL/GenBank/DDBJ whole genome shotgun (WGS) entry which is preliminary data.</text>
</comment>
<dbReference type="EMBL" id="QFZK01000030">
    <property type="protein sequence ID" value="RFO94814.1"/>
    <property type="molecule type" value="Genomic_DNA"/>
</dbReference>
<evidence type="ECO:0000313" key="2">
    <source>
        <dbReference type="Proteomes" id="UP000260665"/>
    </source>
</evidence>
<accession>A0A3E1R654</accession>
<keyword evidence="2" id="KW-1185">Reference proteome</keyword>